<organism evidence="2 3">
    <name type="scientific">Altererythrobacter xiamenensis</name>
    <dbReference type="NCBI Taxonomy" id="1316679"/>
    <lineage>
        <taxon>Bacteria</taxon>
        <taxon>Pseudomonadati</taxon>
        <taxon>Pseudomonadota</taxon>
        <taxon>Alphaproteobacteria</taxon>
        <taxon>Sphingomonadales</taxon>
        <taxon>Erythrobacteraceae</taxon>
        <taxon>Altererythrobacter</taxon>
    </lineage>
</organism>
<evidence type="ECO:0000313" key="2">
    <source>
        <dbReference type="EMBL" id="SMQ69644.1"/>
    </source>
</evidence>
<reference evidence="3" key="1">
    <citation type="submission" date="2017-04" db="EMBL/GenBank/DDBJ databases">
        <authorList>
            <person name="Varghese N."/>
            <person name="Submissions S."/>
        </authorList>
    </citation>
    <scope>NUCLEOTIDE SEQUENCE [LARGE SCALE GENOMIC DNA]</scope>
</reference>
<dbReference type="Proteomes" id="UP000194420">
    <property type="component" value="Unassembled WGS sequence"/>
</dbReference>
<sequence>MPQDTFLPRCHPHMLGEDGRVDLARCEDLAADMADLREMGIILTLVGSYAVGANRYSNLRDALAAVHTNRADRRNSHKASRGPLMNGH</sequence>
<feature type="region of interest" description="Disordered" evidence="1">
    <location>
        <begin position="68"/>
        <end position="88"/>
    </location>
</feature>
<name>A0A1Y6F433_9SPHN</name>
<proteinExistence type="predicted"/>
<dbReference type="AlphaFoldDB" id="A0A1Y6F433"/>
<protein>
    <submittedName>
        <fullName evidence="2">Uncharacterized protein</fullName>
    </submittedName>
</protein>
<keyword evidence="3" id="KW-1185">Reference proteome</keyword>
<gene>
    <name evidence="2" type="ORF">SAMN06297468_1831</name>
</gene>
<evidence type="ECO:0000256" key="1">
    <source>
        <dbReference type="SAM" id="MobiDB-lite"/>
    </source>
</evidence>
<dbReference type="EMBL" id="FXWG01000002">
    <property type="protein sequence ID" value="SMQ69644.1"/>
    <property type="molecule type" value="Genomic_DNA"/>
</dbReference>
<accession>A0A1Y6F433</accession>
<evidence type="ECO:0000313" key="3">
    <source>
        <dbReference type="Proteomes" id="UP000194420"/>
    </source>
</evidence>